<evidence type="ECO:0000256" key="1">
    <source>
        <dbReference type="ARBA" id="ARBA00004167"/>
    </source>
</evidence>
<feature type="transmembrane region" description="Helical" evidence="6">
    <location>
        <begin position="12"/>
        <end position="33"/>
    </location>
</feature>
<evidence type="ECO:0000313" key="8">
    <source>
        <dbReference type="EMBL" id="MTH35862.1"/>
    </source>
</evidence>
<evidence type="ECO:0000256" key="2">
    <source>
        <dbReference type="ARBA" id="ARBA00022692"/>
    </source>
</evidence>
<dbReference type="SUPFAM" id="SSF74653">
    <property type="entry name" value="TolA/TonB C-terminal domain"/>
    <property type="match status" value="1"/>
</dbReference>
<dbReference type="Proteomes" id="UP000442533">
    <property type="component" value="Unassembled WGS sequence"/>
</dbReference>
<dbReference type="Gene3D" id="3.30.1150.10">
    <property type="match status" value="1"/>
</dbReference>
<feature type="compositionally biased region" description="Basic and acidic residues" evidence="5">
    <location>
        <begin position="121"/>
        <end position="135"/>
    </location>
</feature>
<evidence type="ECO:0000256" key="3">
    <source>
        <dbReference type="ARBA" id="ARBA00022989"/>
    </source>
</evidence>
<dbReference type="NCBIfam" id="TIGR01352">
    <property type="entry name" value="tonB_Cterm"/>
    <property type="match status" value="1"/>
</dbReference>
<dbReference type="InterPro" id="IPR037682">
    <property type="entry name" value="TonB_C"/>
</dbReference>
<comment type="subcellular location">
    <subcellularLocation>
        <location evidence="1">Membrane</location>
        <topology evidence="1">Single-pass membrane protein</topology>
    </subcellularLocation>
</comment>
<reference evidence="8 9" key="1">
    <citation type="submission" date="2019-11" db="EMBL/GenBank/DDBJ databases">
        <authorList>
            <person name="Dong K."/>
        </authorList>
    </citation>
    <scope>NUCLEOTIDE SEQUENCE [LARGE SCALE GENOMIC DNA]</scope>
    <source>
        <strain evidence="8 9">JCM 17370</strain>
    </source>
</reference>
<keyword evidence="2 6" id="KW-0812">Transmembrane</keyword>
<dbReference type="AlphaFoldDB" id="A0A844H4Z1"/>
<dbReference type="OrthoDB" id="7777002at2"/>
<keyword evidence="4 6" id="KW-0472">Membrane</keyword>
<dbReference type="EMBL" id="WMIF01000023">
    <property type="protein sequence ID" value="MTH35862.1"/>
    <property type="molecule type" value="Genomic_DNA"/>
</dbReference>
<evidence type="ECO:0000259" key="7">
    <source>
        <dbReference type="PROSITE" id="PS52015"/>
    </source>
</evidence>
<evidence type="ECO:0000256" key="4">
    <source>
        <dbReference type="ARBA" id="ARBA00023136"/>
    </source>
</evidence>
<dbReference type="RefSeq" id="WP_155065403.1">
    <property type="nucleotide sequence ID" value="NZ_WMIF01000023.1"/>
</dbReference>
<sequence>MSPRSAILRDGALWGSAALVVLAAHLGGALWLLHRAEAALPPGMPEPVFVELAPLPEAAAPPDEAETPEIQEAAPEPQPEPEPEPEPQPDFAMDTPLPELEPLPDMNSLFPPPPEAVVLQKSERPKDRPKPREPDPEPQPKLVKKEPPQPKKEKAPEEQQARKASTTVRGQASDRSAAPTQGARVSPRQEASWQSKLQAAVARHMNHTRIPGARRGDVRVTVAFTVTGSGGVTGARLVGSTGDSQRDAALNRQISRLNRLPPHPSGTATPIALPVLIQQR</sequence>
<dbReference type="Pfam" id="PF13103">
    <property type="entry name" value="TonB_2"/>
    <property type="match status" value="1"/>
</dbReference>
<dbReference type="GO" id="GO:0016020">
    <property type="term" value="C:membrane"/>
    <property type="evidence" value="ECO:0007669"/>
    <property type="project" value="UniProtKB-SubCell"/>
</dbReference>
<dbReference type="GO" id="GO:0055085">
    <property type="term" value="P:transmembrane transport"/>
    <property type="evidence" value="ECO:0007669"/>
    <property type="project" value="InterPro"/>
</dbReference>
<evidence type="ECO:0000256" key="6">
    <source>
        <dbReference type="SAM" id="Phobius"/>
    </source>
</evidence>
<feature type="domain" description="TonB C-terminal" evidence="7">
    <location>
        <begin position="192"/>
        <end position="280"/>
    </location>
</feature>
<protein>
    <submittedName>
        <fullName evidence="8">TonB family protein</fullName>
    </submittedName>
</protein>
<dbReference type="InterPro" id="IPR006260">
    <property type="entry name" value="TonB/TolA_C"/>
</dbReference>
<keyword evidence="9" id="KW-1185">Reference proteome</keyword>
<feature type="compositionally biased region" description="Basic and acidic residues" evidence="5">
    <location>
        <begin position="143"/>
        <end position="161"/>
    </location>
</feature>
<dbReference type="PROSITE" id="PS52015">
    <property type="entry name" value="TONB_CTD"/>
    <property type="match status" value="1"/>
</dbReference>
<evidence type="ECO:0000313" key="9">
    <source>
        <dbReference type="Proteomes" id="UP000442533"/>
    </source>
</evidence>
<organism evidence="8 9">
    <name type="scientific">Paracoccus limosus</name>
    <dbReference type="NCBI Taxonomy" id="913252"/>
    <lineage>
        <taxon>Bacteria</taxon>
        <taxon>Pseudomonadati</taxon>
        <taxon>Pseudomonadota</taxon>
        <taxon>Alphaproteobacteria</taxon>
        <taxon>Rhodobacterales</taxon>
        <taxon>Paracoccaceae</taxon>
        <taxon>Paracoccus</taxon>
    </lineage>
</organism>
<proteinExistence type="predicted"/>
<feature type="compositionally biased region" description="Polar residues" evidence="5">
    <location>
        <begin position="165"/>
        <end position="174"/>
    </location>
</feature>
<feature type="region of interest" description="Disordered" evidence="5">
    <location>
        <begin position="56"/>
        <end position="191"/>
    </location>
</feature>
<evidence type="ECO:0000256" key="5">
    <source>
        <dbReference type="SAM" id="MobiDB-lite"/>
    </source>
</evidence>
<accession>A0A844H4Z1</accession>
<keyword evidence="3 6" id="KW-1133">Transmembrane helix</keyword>
<comment type="caution">
    <text evidence="8">The sequence shown here is derived from an EMBL/GenBank/DDBJ whole genome shotgun (WGS) entry which is preliminary data.</text>
</comment>
<gene>
    <name evidence="8" type="ORF">GL279_14740</name>
</gene>
<name>A0A844H4Z1_9RHOB</name>